<sequence length="263" mass="29122">MKRIYILQQGTSLLRKQPLRVGPSSIPGAGSGVFATKNIKAGTIVSLFPVHGIGLEQFDDTNAIVAATEEDHAYFHPLDDENDCGDEDVDADAENVASSNHNYLHYLIGSRPLCGFRAADHDATLYIDVNPNKSVQEPWISHLINDGAIVESNTEQGLLDYYRETTKLKNCVTIPFGPAPLMVTVTNCKVKKGEELFTTYGGSYWLDAFLEYDDEEPVDITEAVHLQAKQTAQDLFSSMQNARTTYVNLEADLEKEFSISLLE</sequence>
<dbReference type="PROSITE" id="PS50280">
    <property type="entry name" value="SET"/>
    <property type="match status" value="1"/>
</dbReference>
<accession>A0A9N8EH28</accession>
<name>A0A9N8EH28_9STRA</name>
<dbReference type="AlphaFoldDB" id="A0A9N8EH28"/>
<keyword evidence="3" id="KW-1185">Reference proteome</keyword>
<dbReference type="SUPFAM" id="SSF82199">
    <property type="entry name" value="SET domain"/>
    <property type="match status" value="1"/>
</dbReference>
<dbReference type="InterPro" id="IPR046341">
    <property type="entry name" value="SET_dom_sf"/>
</dbReference>
<gene>
    <name evidence="2" type="ORF">SEMRO_1085_G239650.1</name>
</gene>
<dbReference type="Gene3D" id="2.170.270.10">
    <property type="entry name" value="SET domain"/>
    <property type="match status" value="1"/>
</dbReference>
<protein>
    <recommendedName>
        <fullName evidence="1">SET domain-containing protein</fullName>
    </recommendedName>
</protein>
<dbReference type="InterPro" id="IPR001214">
    <property type="entry name" value="SET_dom"/>
</dbReference>
<feature type="domain" description="SET" evidence="1">
    <location>
        <begin position="17"/>
        <end position="201"/>
    </location>
</feature>
<organism evidence="2 3">
    <name type="scientific">Seminavis robusta</name>
    <dbReference type="NCBI Taxonomy" id="568900"/>
    <lineage>
        <taxon>Eukaryota</taxon>
        <taxon>Sar</taxon>
        <taxon>Stramenopiles</taxon>
        <taxon>Ochrophyta</taxon>
        <taxon>Bacillariophyta</taxon>
        <taxon>Bacillariophyceae</taxon>
        <taxon>Bacillariophycidae</taxon>
        <taxon>Naviculales</taxon>
        <taxon>Naviculaceae</taxon>
        <taxon>Seminavis</taxon>
    </lineage>
</organism>
<evidence type="ECO:0000313" key="2">
    <source>
        <dbReference type="EMBL" id="CAB9520245.1"/>
    </source>
</evidence>
<dbReference type="EMBL" id="CAICTM010001083">
    <property type="protein sequence ID" value="CAB9520245.1"/>
    <property type="molecule type" value="Genomic_DNA"/>
</dbReference>
<dbReference type="Pfam" id="PF00856">
    <property type="entry name" value="SET"/>
    <property type="match status" value="1"/>
</dbReference>
<proteinExistence type="predicted"/>
<evidence type="ECO:0000259" key="1">
    <source>
        <dbReference type="PROSITE" id="PS50280"/>
    </source>
</evidence>
<comment type="caution">
    <text evidence="2">The sequence shown here is derived from an EMBL/GenBank/DDBJ whole genome shotgun (WGS) entry which is preliminary data.</text>
</comment>
<dbReference type="Proteomes" id="UP001153069">
    <property type="component" value="Unassembled WGS sequence"/>
</dbReference>
<evidence type="ECO:0000313" key="3">
    <source>
        <dbReference type="Proteomes" id="UP001153069"/>
    </source>
</evidence>
<dbReference type="OrthoDB" id="42450at2759"/>
<reference evidence="2" key="1">
    <citation type="submission" date="2020-06" db="EMBL/GenBank/DDBJ databases">
        <authorList>
            <consortium name="Plant Systems Biology data submission"/>
        </authorList>
    </citation>
    <scope>NUCLEOTIDE SEQUENCE</scope>
    <source>
        <strain evidence="2">D6</strain>
    </source>
</reference>